<dbReference type="EMBL" id="CP090174">
    <property type="protein sequence ID" value="UJO24391.1"/>
    <property type="molecule type" value="Genomic_DNA"/>
</dbReference>
<gene>
    <name evidence="2" type="ORF">CLAFUR5_14011</name>
</gene>
<dbReference type="GeneID" id="71993889"/>
<protein>
    <submittedName>
        <fullName evidence="2">Uncharacterized protein</fullName>
    </submittedName>
</protein>
<name>A0A9Q8PL26_PASFU</name>
<feature type="region of interest" description="Disordered" evidence="1">
    <location>
        <begin position="111"/>
        <end position="158"/>
    </location>
</feature>
<keyword evidence="3" id="KW-1185">Reference proteome</keyword>
<proteinExistence type="predicted"/>
<accession>A0A9Q8PL26</accession>
<dbReference type="Proteomes" id="UP000756132">
    <property type="component" value="Chromosome 12"/>
</dbReference>
<organism evidence="2 3">
    <name type="scientific">Passalora fulva</name>
    <name type="common">Tomato leaf mold</name>
    <name type="synonym">Cladosporium fulvum</name>
    <dbReference type="NCBI Taxonomy" id="5499"/>
    <lineage>
        <taxon>Eukaryota</taxon>
        <taxon>Fungi</taxon>
        <taxon>Dikarya</taxon>
        <taxon>Ascomycota</taxon>
        <taxon>Pezizomycotina</taxon>
        <taxon>Dothideomycetes</taxon>
        <taxon>Dothideomycetidae</taxon>
        <taxon>Mycosphaerellales</taxon>
        <taxon>Mycosphaerellaceae</taxon>
        <taxon>Fulvia</taxon>
    </lineage>
</organism>
<dbReference type="AlphaFoldDB" id="A0A9Q8PL26"/>
<reference evidence="2" key="2">
    <citation type="journal article" date="2022" name="Microb. Genom.">
        <title>A chromosome-scale genome assembly of the tomato pathogen Cladosporium fulvum reveals a compartmentalized genome architecture and the presence of a dispensable chromosome.</title>
        <authorList>
            <person name="Zaccaron A.Z."/>
            <person name="Chen L.H."/>
            <person name="Samaras A."/>
            <person name="Stergiopoulos I."/>
        </authorList>
    </citation>
    <scope>NUCLEOTIDE SEQUENCE</scope>
    <source>
        <strain evidence="2">Race5_Kim</strain>
    </source>
</reference>
<feature type="compositionally biased region" description="Low complexity" evidence="1">
    <location>
        <begin position="1"/>
        <end position="14"/>
    </location>
</feature>
<evidence type="ECO:0000313" key="2">
    <source>
        <dbReference type="EMBL" id="UJO24391.1"/>
    </source>
</evidence>
<feature type="region of interest" description="Disordered" evidence="1">
    <location>
        <begin position="1"/>
        <end position="31"/>
    </location>
</feature>
<dbReference type="RefSeq" id="XP_047768757.1">
    <property type="nucleotide sequence ID" value="XM_047913159.1"/>
</dbReference>
<sequence>MTSSIPSSANNIAIPHKEAHMAGRHDLQTGYPVAFKDAQRYGGPGMTPEEAAIEHDKIAYHDRLKTGPKASTEQACKYRPASASSTLSSDVRHMEDLEYEKALEDGEVKEIEAPANAPEQIQKPPRDLTVRFDPPSENSMEWARGHYTRRFPSIDGGS</sequence>
<reference evidence="2" key="1">
    <citation type="submission" date="2021-12" db="EMBL/GenBank/DDBJ databases">
        <authorList>
            <person name="Zaccaron A."/>
            <person name="Stergiopoulos I."/>
        </authorList>
    </citation>
    <scope>NUCLEOTIDE SEQUENCE</scope>
    <source>
        <strain evidence="2">Race5_Kim</strain>
    </source>
</reference>
<evidence type="ECO:0000256" key="1">
    <source>
        <dbReference type="SAM" id="MobiDB-lite"/>
    </source>
</evidence>
<dbReference type="KEGG" id="ffu:CLAFUR5_14011"/>
<feature type="compositionally biased region" description="Basic and acidic residues" evidence="1">
    <location>
        <begin position="15"/>
        <end position="27"/>
    </location>
</feature>
<evidence type="ECO:0000313" key="3">
    <source>
        <dbReference type="Proteomes" id="UP000756132"/>
    </source>
</evidence>
<feature type="region of interest" description="Disordered" evidence="1">
    <location>
        <begin position="64"/>
        <end position="93"/>
    </location>
</feature>